<dbReference type="GO" id="GO:0016747">
    <property type="term" value="F:acyltransferase activity, transferring groups other than amino-acyl groups"/>
    <property type="evidence" value="ECO:0007669"/>
    <property type="project" value="InterPro"/>
</dbReference>
<dbReference type="Pfam" id="PF00583">
    <property type="entry name" value="Acetyltransf_1"/>
    <property type="match status" value="1"/>
</dbReference>
<keyword evidence="3" id="KW-1185">Reference proteome</keyword>
<dbReference type="EMBL" id="FOSJ01000007">
    <property type="protein sequence ID" value="SFK04004.1"/>
    <property type="molecule type" value="Genomic_DNA"/>
</dbReference>
<keyword evidence="2" id="KW-0808">Transferase</keyword>
<dbReference type="PANTHER" id="PTHR43415">
    <property type="entry name" value="SPERMIDINE N(1)-ACETYLTRANSFERASE"/>
    <property type="match status" value="1"/>
</dbReference>
<dbReference type="Proteomes" id="UP000199589">
    <property type="component" value="Unassembled WGS sequence"/>
</dbReference>
<dbReference type="SUPFAM" id="SSF55729">
    <property type="entry name" value="Acyl-CoA N-acyltransferases (Nat)"/>
    <property type="match status" value="1"/>
</dbReference>
<gene>
    <name evidence="2" type="ORF">SAMN04488569_100728</name>
</gene>
<reference evidence="3" key="1">
    <citation type="submission" date="2016-10" db="EMBL/GenBank/DDBJ databases">
        <authorList>
            <person name="Varghese N."/>
            <person name="Submissions S."/>
        </authorList>
    </citation>
    <scope>NUCLEOTIDE SEQUENCE [LARGE SCALE GENOMIC DNA]</scope>
    <source>
        <strain evidence="3">DSM 16108</strain>
    </source>
</reference>
<protein>
    <submittedName>
        <fullName evidence="2">Protein N-acetyltransferase, RimJ/RimL family</fullName>
    </submittedName>
</protein>
<name>A0A1I3W8L7_9LACT</name>
<accession>A0A1I3W8L7</accession>
<dbReference type="PROSITE" id="PS51186">
    <property type="entry name" value="GNAT"/>
    <property type="match status" value="1"/>
</dbReference>
<proteinExistence type="predicted"/>
<evidence type="ECO:0000313" key="3">
    <source>
        <dbReference type="Proteomes" id="UP000199589"/>
    </source>
</evidence>
<dbReference type="OrthoDB" id="948250at2"/>
<dbReference type="Gene3D" id="3.40.630.30">
    <property type="match status" value="1"/>
</dbReference>
<dbReference type="AlphaFoldDB" id="A0A1I3W8L7"/>
<dbReference type="CDD" id="cd04301">
    <property type="entry name" value="NAT_SF"/>
    <property type="match status" value="1"/>
</dbReference>
<dbReference type="InterPro" id="IPR000182">
    <property type="entry name" value="GNAT_dom"/>
</dbReference>
<dbReference type="PANTHER" id="PTHR43415:SF3">
    <property type="entry name" value="GNAT-FAMILY ACETYLTRANSFERASE"/>
    <property type="match status" value="1"/>
</dbReference>
<sequence>MREKIEIGIREAIPEDAKALLDCLEKTALQTGFMTMGEEGSGLTVEEESRHIAKLYDSPNNCLIVALLDDKIIGMASIHASDKPKINHIGKLGIVVDKEYWGFKIGTELLEEVLRWAEDSETINRIELKVQQRNERAIHLYEKYGFELEGVMERGVRDDGEFLPVCMMSKLI</sequence>
<evidence type="ECO:0000259" key="1">
    <source>
        <dbReference type="PROSITE" id="PS51186"/>
    </source>
</evidence>
<dbReference type="RefSeq" id="WP_091896160.1">
    <property type="nucleotide sequence ID" value="NZ_FOSJ01000007.1"/>
</dbReference>
<evidence type="ECO:0000313" key="2">
    <source>
        <dbReference type="EMBL" id="SFK04004.1"/>
    </source>
</evidence>
<dbReference type="STRING" id="258723.GCA_900169305_02113"/>
<organism evidence="2 3">
    <name type="scientific">Marinilactibacillus piezotolerans</name>
    <dbReference type="NCBI Taxonomy" id="258723"/>
    <lineage>
        <taxon>Bacteria</taxon>
        <taxon>Bacillati</taxon>
        <taxon>Bacillota</taxon>
        <taxon>Bacilli</taxon>
        <taxon>Lactobacillales</taxon>
        <taxon>Carnobacteriaceae</taxon>
        <taxon>Marinilactibacillus</taxon>
    </lineage>
</organism>
<dbReference type="InterPro" id="IPR016181">
    <property type="entry name" value="Acyl_CoA_acyltransferase"/>
</dbReference>
<feature type="domain" description="N-acetyltransferase" evidence="1">
    <location>
        <begin position="7"/>
        <end position="172"/>
    </location>
</feature>